<feature type="domain" description="Integrase catalytic" evidence="6">
    <location>
        <begin position="866"/>
        <end position="976"/>
    </location>
</feature>
<dbReference type="EC" id="2.7.7.49" evidence="1"/>
<evidence type="ECO:0000256" key="2">
    <source>
        <dbReference type="ARBA" id="ARBA00022670"/>
    </source>
</evidence>
<dbReference type="FunFam" id="1.10.340.70:FF:000004">
    <property type="entry name" value="Retrovirus-related Pol polyprotein from transposon 297-like Protein"/>
    <property type="match status" value="1"/>
</dbReference>
<evidence type="ECO:0000259" key="6">
    <source>
        <dbReference type="PROSITE" id="PS50994"/>
    </source>
</evidence>
<keyword evidence="3" id="KW-0064">Aspartyl protease</keyword>
<dbReference type="AlphaFoldDB" id="A0AAE1QGI9"/>
<dbReference type="Pfam" id="PF17921">
    <property type="entry name" value="Integrase_H2C2"/>
    <property type="match status" value="1"/>
</dbReference>
<organism evidence="7 8">
    <name type="scientific">Petrolisthes manimaculis</name>
    <dbReference type="NCBI Taxonomy" id="1843537"/>
    <lineage>
        <taxon>Eukaryota</taxon>
        <taxon>Metazoa</taxon>
        <taxon>Ecdysozoa</taxon>
        <taxon>Arthropoda</taxon>
        <taxon>Crustacea</taxon>
        <taxon>Multicrustacea</taxon>
        <taxon>Malacostraca</taxon>
        <taxon>Eumalacostraca</taxon>
        <taxon>Eucarida</taxon>
        <taxon>Decapoda</taxon>
        <taxon>Pleocyemata</taxon>
        <taxon>Anomura</taxon>
        <taxon>Galatheoidea</taxon>
        <taxon>Porcellanidae</taxon>
        <taxon>Petrolisthes</taxon>
    </lineage>
</organism>
<dbReference type="PANTHER" id="PTHR37984">
    <property type="entry name" value="PROTEIN CBG26694"/>
    <property type="match status" value="1"/>
</dbReference>
<gene>
    <name evidence="7" type="ORF">Pmani_004617</name>
</gene>
<dbReference type="GO" id="GO:0042575">
    <property type="term" value="C:DNA polymerase complex"/>
    <property type="evidence" value="ECO:0007669"/>
    <property type="project" value="UniProtKB-ARBA"/>
</dbReference>
<dbReference type="InterPro" id="IPR050951">
    <property type="entry name" value="Retrovirus_Pol_polyprotein"/>
</dbReference>
<proteinExistence type="predicted"/>
<keyword evidence="8" id="KW-1185">Reference proteome</keyword>
<dbReference type="InterPro" id="IPR012337">
    <property type="entry name" value="RNaseH-like_sf"/>
</dbReference>
<dbReference type="SMART" id="SM00343">
    <property type="entry name" value="ZnF_C2HC"/>
    <property type="match status" value="2"/>
</dbReference>
<dbReference type="SUPFAM" id="SSF56672">
    <property type="entry name" value="DNA/RNA polymerases"/>
    <property type="match status" value="1"/>
</dbReference>
<feature type="region of interest" description="Disordered" evidence="5">
    <location>
        <begin position="1145"/>
        <end position="1182"/>
    </location>
</feature>
<evidence type="ECO:0000256" key="3">
    <source>
        <dbReference type="ARBA" id="ARBA00022750"/>
    </source>
</evidence>
<name>A0AAE1QGI9_9EUCA</name>
<dbReference type="SUPFAM" id="SSF57756">
    <property type="entry name" value="Retrovirus zinc finger-like domains"/>
    <property type="match status" value="1"/>
</dbReference>
<dbReference type="CDD" id="cd09274">
    <property type="entry name" value="RNase_HI_RT_Ty3"/>
    <property type="match status" value="1"/>
</dbReference>
<accession>A0AAE1QGI9</accession>
<dbReference type="GO" id="GO:0003677">
    <property type="term" value="F:DNA binding"/>
    <property type="evidence" value="ECO:0007669"/>
    <property type="project" value="UniProtKB-KW"/>
</dbReference>
<evidence type="ECO:0000313" key="7">
    <source>
        <dbReference type="EMBL" id="KAK4324777.1"/>
    </source>
</evidence>
<keyword evidence="4" id="KW-0238">DNA-binding</keyword>
<dbReference type="GO" id="GO:0015074">
    <property type="term" value="P:DNA integration"/>
    <property type="evidence" value="ECO:0007669"/>
    <property type="project" value="InterPro"/>
</dbReference>
<comment type="caution">
    <text evidence="7">The sequence shown here is derived from an EMBL/GenBank/DDBJ whole genome shotgun (WGS) entry which is preliminary data.</text>
</comment>
<dbReference type="Gene3D" id="3.30.70.270">
    <property type="match status" value="2"/>
</dbReference>
<dbReference type="FunFam" id="3.30.420.10:FF:000063">
    <property type="entry name" value="Retrovirus-related Pol polyprotein from transposon 297-like Protein"/>
    <property type="match status" value="1"/>
</dbReference>
<dbReference type="FunFam" id="3.30.70.270:FF:000026">
    <property type="entry name" value="Transposon Ty3-G Gag-Pol polyprotein"/>
    <property type="match status" value="1"/>
</dbReference>
<dbReference type="InterPro" id="IPR043502">
    <property type="entry name" value="DNA/RNA_pol_sf"/>
</dbReference>
<dbReference type="InterPro" id="IPR001584">
    <property type="entry name" value="Integrase_cat-core"/>
</dbReference>
<dbReference type="InterPro" id="IPR001878">
    <property type="entry name" value="Znf_CCHC"/>
</dbReference>
<dbReference type="InterPro" id="IPR036397">
    <property type="entry name" value="RNaseH_sf"/>
</dbReference>
<dbReference type="Gene3D" id="4.10.60.10">
    <property type="entry name" value="Zinc finger, CCHC-type"/>
    <property type="match status" value="1"/>
</dbReference>
<protein>
    <recommendedName>
        <fullName evidence="1">RNA-directed DNA polymerase</fullName>
        <ecNumber evidence="1">2.7.7.49</ecNumber>
    </recommendedName>
</protein>
<dbReference type="SUPFAM" id="SSF53098">
    <property type="entry name" value="Ribonuclease H-like"/>
    <property type="match status" value="1"/>
</dbReference>
<dbReference type="InterPro" id="IPR041577">
    <property type="entry name" value="RT_RNaseH_2"/>
</dbReference>
<dbReference type="EMBL" id="JAWZYT010000327">
    <property type="protein sequence ID" value="KAK4324777.1"/>
    <property type="molecule type" value="Genomic_DNA"/>
</dbReference>
<evidence type="ECO:0000256" key="4">
    <source>
        <dbReference type="ARBA" id="ARBA00023125"/>
    </source>
</evidence>
<dbReference type="GO" id="GO:0003964">
    <property type="term" value="F:RNA-directed DNA polymerase activity"/>
    <property type="evidence" value="ECO:0007669"/>
    <property type="project" value="UniProtKB-EC"/>
</dbReference>
<keyword evidence="3" id="KW-0378">Hydrolase</keyword>
<dbReference type="PANTHER" id="PTHR37984:SF8">
    <property type="entry name" value="CCHC-TYPE DOMAIN-CONTAINING PROTEIN"/>
    <property type="match status" value="1"/>
</dbReference>
<evidence type="ECO:0000256" key="5">
    <source>
        <dbReference type="SAM" id="MobiDB-lite"/>
    </source>
</evidence>
<dbReference type="Proteomes" id="UP001292094">
    <property type="component" value="Unassembled WGS sequence"/>
</dbReference>
<dbReference type="GO" id="GO:0008270">
    <property type="term" value="F:zinc ion binding"/>
    <property type="evidence" value="ECO:0007669"/>
    <property type="project" value="InterPro"/>
</dbReference>
<reference evidence="7" key="1">
    <citation type="submission" date="2023-11" db="EMBL/GenBank/DDBJ databases">
        <title>Genome assemblies of two species of porcelain crab, Petrolisthes cinctipes and Petrolisthes manimaculis (Anomura: Porcellanidae).</title>
        <authorList>
            <person name="Angst P."/>
        </authorList>
    </citation>
    <scope>NUCLEOTIDE SEQUENCE</scope>
    <source>
        <strain evidence="7">PB745_02</strain>
        <tissue evidence="7">Gill</tissue>
    </source>
</reference>
<sequence length="1182" mass="133429">MAHASLPPPGPLLLTAEGWKKFNFEWENYLEGAELTKKPSRVKTAYFLAFCGAAAQERYKSFTWGQEDDKHDNEKILKKFKEELMPTENRCIKRFVFNTRQQQPGEPVAEFVADLRRLASTSQFEKLTPENVNEELILGKLVCGLPDSAVRHRLLEEGNNLTLDKAITIVQCAEQVAQHSLVLASENTESCTASASVSAVKQSSTPLHESPVSSSGAQCPNCGGDRHTFRDCPARGRQCFKCGKMNHFSSVCRAQWSREYTSTRLAKRINAINNIGRMEAATLCATHGTAQLRFHNAPRKPVIVFYIAEQASDVAVEPILGLNTSLELGLITLSSDVQLKSTRRRSVCVISNTKVATRKKWTVVEDVTAEFQDVFDHTTVGDLGATHHIKLKPEVHPVVHAQRRVQELIREKVRAHLDELVEQEVIAPKPLMHALEGLKGVFICADDVLEVGYGDNPEEISNSHDRNCRALLERCRIKNIRLNHSKVRFKMSEVIYMGHRLTPQGMSPDPSKVTAITHMPPPQNVTQLRGFLSTVAYLARYLPRLSEVAEPLCALQKKNVEFQWPPALQKTFEEIKKLVTTAPVLQYYDPRLPVTLQCDASNYGLGAAILQEGKPVAYASRSLTSAEKNYAQIEKEMLAIVFATHRFDQLIYGLPVIQVQTDHKLLESLLRRPINDAPNKRLQSMMLKLEWYNMDTHYVSGKHVTIADTLSRQLPSHAEKQQSVFTVNLEQHMLALDLAVMPATLLDLQNETGNDEELQDVITAIQSGNWDSPSVEDFRPSKNEFTTQNGLVFKGAKLVIPHAARRRILCDLHTSHGGIEATRRRAWDLYFWPRMNQQVTDLVKGCSICAAVQPSQQREPLLPHEIPKTPWTKVGMDFFEFRGRHYLIMTDYSTNWFEVSDMSQITTHALIDQCRFHFGRHGVPLTVVADSGTQFRSAEFTRFAREWNFEVSSPHYHQSNGKAQNGVKTVKRMLQKCHLDNKDPMLAILEWHNTPSEQTGFSPAQRMFARRCRTPLPVSQELLLPEVDREGRAYDKHQQARKIQAAYYNRAAKPLPPLTTGNQVALQVPGSTSWVPGTVVRSLPYRAHEVESGGWRYKRNRRHLRPTLVPPATPPASLRQSCHCPRRLSFDTSSMGEAIDQHHCSGETVASPQTKYMPPPPPTPPLCRSSRKSKPPERYTAC</sequence>
<evidence type="ECO:0000313" key="8">
    <source>
        <dbReference type="Proteomes" id="UP001292094"/>
    </source>
</evidence>
<dbReference type="Gene3D" id="1.10.340.70">
    <property type="match status" value="1"/>
</dbReference>
<evidence type="ECO:0000256" key="1">
    <source>
        <dbReference type="ARBA" id="ARBA00012493"/>
    </source>
</evidence>
<dbReference type="InterPro" id="IPR041588">
    <property type="entry name" value="Integrase_H2C2"/>
</dbReference>
<dbReference type="GO" id="GO:0004190">
    <property type="term" value="F:aspartic-type endopeptidase activity"/>
    <property type="evidence" value="ECO:0007669"/>
    <property type="project" value="UniProtKB-KW"/>
</dbReference>
<keyword evidence="2" id="KW-0645">Protease</keyword>
<dbReference type="PROSITE" id="PS50994">
    <property type="entry name" value="INTEGRASE"/>
    <property type="match status" value="1"/>
</dbReference>
<dbReference type="Pfam" id="PF17919">
    <property type="entry name" value="RT_RNaseH_2"/>
    <property type="match status" value="1"/>
</dbReference>
<dbReference type="Gene3D" id="3.30.420.10">
    <property type="entry name" value="Ribonuclease H-like superfamily/Ribonuclease H"/>
    <property type="match status" value="1"/>
</dbReference>
<dbReference type="Gene3D" id="3.10.10.10">
    <property type="entry name" value="HIV Type 1 Reverse Transcriptase, subunit A, domain 1"/>
    <property type="match status" value="1"/>
</dbReference>
<dbReference type="GO" id="GO:0006508">
    <property type="term" value="P:proteolysis"/>
    <property type="evidence" value="ECO:0007669"/>
    <property type="project" value="UniProtKB-KW"/>
</dbReference>
<dbReference type="InterPro" id="IPR043128">
    <property type="entry name" value="Rev_trsase/Diguanyl_cyclase"/>
</dbReference>
<dbReference type="InterPro" id="IPR036875">
    <property type="entry name" value="Znf_CCHC_sf"/>
</dbReference>